<feature type="domain" description="PBP" evidence="5">
    <location>
        <begin position="206"/>
        <end position="402"/>
    </location>
</feature>
<evidence type="ECO:0000313" key="7">
    <source>
        <dbReference type="Proteomes" id="UP000247498"/>
    </source>
</evidence>
<feature type="signal peptide" evidence="4">
    <location>
        <begin position="1"/>
        <end position="27"/>
    </location>
</feature>
<feature type="compositionally biased region" description="Pro residues" evidence="2">
    <location>
        <begin position="127"/>
        <end position="146"/>
    </location>
</feature>
<dbReference type="Pfam" id="PF12849">
    <property type="entry name" value="PBP_like_2"/>
    <property type="match status" value="1"/>
</dbReference>
<feature type="compositionally biased region" description="Low complexity" evidence="2">
    <location>
        <begin position="90"/>
        <end position="114"/>
    </location>
</feature>
<keyword evidence="3" id="KW-1133">Transmembrane helix</keyword>
<evidence type="ECO:0000313" key="6">
    <source>
        <dbReference type="EMBL" id="GBF93551.1"/>
    </source>
</evidence>
<dbReference type="Proteomes" id="UP000247498">
    <property type="component" value="Unassembled WGS sequence"/>
</dbReference>
<keyword evidence="3" id="KW-0472">Membrane</keyword>
<dbReference type="PANTHER" id="PTHR42996:SF1">
    <property type="entry name" value="PHOSPHATE-BINDING PROTEIN PSTS"/>
    <property type="match status" value="1"/>
</dbReference>
<dbReference type="PANTHER" id="PTHR42996">
    <property type="entry name" value="PHOSPHATE-BINDING PROTEIN PSTS"/>
    <property type="match status" value="1"/>
</dbReference>
<protein>
    <recommendedName>
        <fullName evidence="5">PBP domain-containing protein</fullName>
    </recommendedName>
</protein>
<keyword evidence="7" id="KW-1185">Reference proteome</keyword>
<organism evidence="6 7">
    <name type="scientific">Raphidocelis subcapitata</name>
    <dbReference type="NCBI Taxonomy" id="307507"/>
    <lineage>
        <taxon>Eukaryota</taxon>
        <taxon>Viridiplantae</taxon>
        <taxon>Chlorophyta</taxon>
        <taxon>core chlorophytes</taxon>
        <taxon>Chlorophyceae</taxon>
        <taxon>CS clade</taxon>
        <taxon>Sphaeropleales</taxon>
        <taxon>Selenastraceae</taxon>
        <taxon>Raphidocelis</taxon>
    </lineage>
</organism>
<dbReference type="InParanoid" id="A0A2V0P100"/>
<evidence type="ECO:0000256" key="3">
    <source>
        <dbReference type="SAM" id="Phobius"/>
    </source>
</evidence>
<dbReference type="STRING" id="307507.A0A2V0P100"/>
<dbReference type="AlphaFoldDB" id="A0A2V0P100"/>
<reference evidence="6 7" key="1">
    <citation type="journal article" date="2018" name="Sci. Rep.">
        <title>Raphidocelis subcapitata (=Pseudokirchneriella subcapitata) provides an insight into genome evolution and environmental adaptations in the Sphaeropleales.</title>
        <authorList>
            <person name="Suzuki S."/>
            <person name="Yamaguchi H."/>
            <person name="Nakajima N."/>
            <person name="Kawachi M."/>
        </authorList>
    </citation>
    <scope>NUCLEOTIDE SEQUENCE [LARGE SCALE GENOMIC DNA]</scope>
    <source>
        <strain evidence="6 7">NIES-35</strain>
    </source>
</reference>
<sequence>MRPAPRAARAAAWALLMLVLAARCARAQEAAAGGGGGRRAARKAEADAIAVLQAAGIDIQELRNAGMTAADLESLAKDVLAEAAAAQEAAEPGAARAAEQQPQGGPAAAPAPEAAAPPPAAAVAMAPAPPARPMIEPAPTPPPAPPAAAQQQPEEAEKPKPSPSPAGPSAAAGPGPAIPPGVSLPISVHGSGAVGAAALIGRLNEDFQLRARPSVRVTYRATGDTVGQKEFVAGVNDYAISDYPLTPAGYRQMGDGPGNRTALAHIPFAFVPVSVFHSVPGAKGLTLFPCTLAKILKGDIKSWSNWEISRDNDGTKFAEKPILLVVPRNGSGATWGVTSYLHKACPEVWTSAASADWPASAAGTVAPPVNGSGDAVVAAIGSAPYSLGWAQSSEGYGAGLAEVALRNADNATLTAKTSDPDAAPQRLGAAMPQLNADWTDFQITNLPGKKTWPITLPVMLLAPTDMFMRPFPGRLLQAVVTQLLSDEVQGSLQDFGYIALPNATLKAVRQQAEGAIKANPVAPKWTFEDETEPVKGSYNFVISKMRGTWAPAAAAAASDAAAGVAGAEEALAAARKDIDSLRASAKRDKILYIALGATGAGLGLLGLLTAIGTAIGAHRAIRRSRFDRVPPIRAISKTYEDAPYAV</sequence>
<dbReference type="Gene3D" id="3.40.190.10">
    <property type="entry name" value="Periplasmic binding protein-like II"/>
    <property type="match status" value="2"/>
</dbReference>
<proteinExistence type="inferred from homology"/>
<comment type="caution">
    <text evidence="6">The sequence shown here is derived from an EMBL/GenBank/DDBJ whole genome shotgun (WGS) entry which is preliminary data.</text>
</comment>
<evidence type="ECO:0000259" key="5">
    <source>
        <dbReference type="Pfam" id="PF12849"/>
    </source>
</evidence>
<dbReference type="EMBL" id="BDRX01000042">
    <property type="protein sequence ID" value="GBF93551.1"/>
    <property type="molecule type" value="Genomic_DNA"/>
</dbReference>
<dbReference type="OrthoDB" id="511982at2759"/>
<feature type="region of interest" description="Disordered" evidence="2">
    <location>
        <begin position="90"/>
        <end position="178"/>
    </location>
</feature>
<dbReference type="SUPFAM" id="SSF53850">
    <property type="entry name" value="Periplasmic binding protein-like II"/>
    <property type="match status" value="1"/>
</dbReference>
<feature type="transmembrane region" description="Helical" evidence="3">
    <location>
        <begin position="590"/>
        <end position="615"/>
    </location>
</feature>
<feature type="chain" id="PRO_5016014894" description="PBP domain-containing protein" evidence="4">
    <location>
        <begin position="28"/>
        <end position="646"/>
    </location>
</feature>
<keyword evidence="4" id="KW-0732">Signal</keyword>
<dbReference type="InterPro" id="IPR024370">
    <property type="entry name" value="PBP_domain"/>
</dbReference>
<name>A0A2V0P100_9CHLO</name>
<dbReference type="InterPro" id="IPR050962">
    <property type="entry name" value="Phosphate-bind_PstS"/>
</dbReference>
<keyword evidence="3" id="KW-0812">Transmembrane</keyword>
<accession>A0A2V0P100</accession>
<evidence type="ECO:0000256" key="2">
    <source>
        <dbReference type="SAM" id="MobiDB-lite"/>
    </source>
</evidence>
<evidence type="ECO:0000256" key="4">
    <source>
        <dbReference type="SAM" id="SignalP"/>
    </source>
</evidence>
<comment type="similarity">
    <text evidence="1">Belongs to the PstS family.</text>
</comment>
<gene>
    <name evidence="6" type="ORF">Rsub_06271</name>
</gene>
<evidence type="ECO:0000256" key="1">
    <source>
        <dbReference type="ARBA" id="ARBA00008725"/>
    </source>
</evidence>